<dbReference type="GO" id="GO:0016791">
    <property type="term" value="F:phosphatase activity"/>
    <property type="evidence" value="ECO:0007669"/>
    <property type="project" value="InterPro"/>
</dbReference>
<accession>A0A1E5RN62</accession>
<dbReference type="AlphaFoldDB" id="A0A1E5RN62"/>
<dbReference type="PROSITE" id="PS00383">
    <property type="entry name" value="TYR_PHOSPHATASE_1"/>
    <property type="match status" value="1"/>
</dbReference>
<dbReference type="STRING" id="56408.A0A1E5RN62"/>
<feature type="region of interest" description="Disordered" evidence="10">
    <location>
        <begin position="57"/>
        <end position="94"/>
    </location>
</feature>
<sequence length="300" mass="35038">MQKEELSELLKEYEIGAIDINQLSEKLRTQLHLGKNGKALASLKDCPEFLPLANKILSNEDDSTDPLKYNTEGEEDEDQEGNGQEFDEDVDDKFDEEEQKWRSKHFLAHQEHTERDMTQDHRAPRTVDASFSQEMFPPENFSNVIGEIYRSSFPRRENLQFLKKQIKLKSVLVLLPEEYPQDLLQVMTDNDIQLFQCPMQGNKEPFIHIPDKTLTNALTIVLNPENHPILIHCNKGKHRTGSLVGCIRKLQNWSLTMIFDEYRKFAFPKARALDQQFIEMFNTKDIENVSMKNGWLPIEW</sequence>
<organism evidence="12 13">
    <name type="scientific">Hanseniaspora osmophila</name>
    <dbReference type="NCBI Taxonomy" id="56408"/>
    <lineage>
        <taxon>Eukaryota</taxon>
        <taxon>Fungi</taxon>
        <taxon>Dikarya</taxon>
        <taxon>Ascomycota</taxon>
        <taxon>Saccharomycotina</taxon>
        <taxon>Saccharomycetes</taxon>
        <taxon>Saccharomycodales</taxon>
        <taxon>Saccharomycodaceae</taxon>
        <taxon>Hanseniaspora</taxon>
    </lineage>
</organism>
<evidence type="ECO:0000259" key="11">
    <source>
        <dbReference type="PROSITE" id="PS50054"/>
    </source>
</evidence>
<evidence type="ECO:0000256" key="2">
    <source>
        <dbReference type="ARBA" id="ARBA00012527"/>
    </source>
</evidence>
<evidence type="ECO:0000256" key="6">
    <source>
        <dbReference type="ARBA" id="ARBA00047342"/>
    </source>
</evidence>
<evidence type="ECO:0000313" key="13">
    <source>
        <dbReference type="Proteomes" id="UP000095728"/>
    </source>
</evidence>
<comment type="catalytic activity">
    <reaction evidence="7">
        <text>3,5-bis(diphospho)-1D-myo-inositol 1,2,4,6-tetrakisphosphate + H2O = 3-diphospho-1D-myo-inositol 1,2,4,5,6-pentakisphosphate + phosphate + 2 H(+)</text>
        <dbReference type="Rhea" id="RHEA:56312"/>
        <dbReference type="ChEBI" id="CHEBI:15377"/>
        <dbReference type="ChEBI" id="CHEBI:15378"/>
        <dbReference type="ChEBI" id="CHEBI:43474"/>
        <dbReference type="ChEBI" id="CHEBI:140372"/>
        <dbReference type="ChEBI" id="CHEBI:140374"/>
        <dbReference type="EC" id="3.6.1.52"/>
    </reaction>
    <physiologicalReaction direction="left-to-right" evidence="7">
        <dbReference type="Rhea" id="RHEA:56313"/>
    </physiologicalReaction>
</comment>
<dbReference type="FunCoup" id="A0A1E5RN62">
    <property type="interactions" value="135"/>
</dbReference>
<dbReference type="EC" id="3.6.1.52" evidence="2"/>
<evidence type="ECO:0000256" key="7">
    <source>
        <dbReference type="ARBA" id="ARBA00047562"/>
    </source>
</evidence>
<dbReference type="InterPro" id="IPR020422">
    <property type="entry name" value="TYR_PHOSPHATASE_DUAL_dom"/>
</dbReference>
<dbReference type="SUPFAM" id="SSF52799">
    <property type="entry name" value="(Phosphotyrosine protein) phosphatases II"/>
    <property type="match status" value="1"/>
</dbReference>
<keyword evidence="4" id="KW-0378">Hydrolase</keyword>
<keyword evidence="3" id="KW-0963">Cytoplasm</keyword>
<evidence type="ECO:0000313" key="12">
    <source>
        <dbReference type="EMBL" id="OEJ88331.1"/>
    </source>
</evidence>
<feature type="compositionally biased region" description="Acidic residues" evidence="10">
    <location>
        <begin position="72"/>
        <end position="94"/>
    </location>
</feature>
<reference evidence="13" key="1">
    <citation type="journal article" date="2016" name="Genome Announc.">
        <title>Genome sequences of three species of Hanseniaspora isolated from spontaneous wine fermentations.</title>
        <authorList>
            <person name="Sternes P.R."/>
            <person name="Lee D."/>
            <person name="Kutyna D.R."/>
            <person name="Borneman A.R."/>
        </authorList>
    </citation>
    <scope>NUCLEOTIDE SEQUENCE [LARGE SCALE GENOMIC DNA]</scope>
    <source>
        <strain evidence="13">AWRI3579</strain>
    </source>
</reference>
<dbReference type="PANTHER" id="PTHR31126">
    <property type="entry name" value="TYROSINE-PROTEIN PHOSPHATASE"/>
    <property type="match status" value="1"/>
</dbReference>
<evidence type="ECO:0000256" key="4">
    <source>
        <dbReference type="ARBA" id="ARBA00022801"/>
    </source>
</evidence>
<dbReference type="Proteomes" id="UP000095728">
    <property type="component" value="Unassembled WGS sequence"/>
</dbReference>
<dbReference type="InterPro" id="IPR016130">
    <property type="entry name" value="Tyr_Pase_AS"/>
</dbReference>
<keyword evidence="13" id="KW-1185">Reference proteome</keyword>
<comment type="similarity">
    <text evidence="5">Belongs to the protein-tyrosine phosphatase family. Atypical dual-specificity phosphatase Siw14-like subfamily.</text>
</comment>
<comment type="catalytic activity">
    <reaction evidence="6">
        <text>5-diphospho-1D-myo-inositol 1,2,3,4,6-pentakisphosphate + H2O = 1D-myo-inositol hexakisphosphate + phosphate + H(+)</text>
        <dbReference type="Rhea" id="RHEA:22384"/>
        <dbReference type="ChEBI" id="CHEBI:15377"/>
        <dbReference type="ChEBI" id="CHEBI:15378"/>
        <dbReference type="ChEBI" id="CHEBI:43474"/>
        <dbReference type="ChEBI" id="CHEBI:58130"/>
        <dbReference type="ChEBI" id="CHEBI:58628"/>
        <dbReference type="EC" id="3.6.1.52"/>
    </reaction>
    <physiologicalReaction direction="left-to-right" evidence="6">
        <dbReference type="Rhea" id="RHEA:22385"/>
    </physiologicalReaction>
</comment>
<proteinExistence type="inferred from homology"/>
<dbReference type="FunFam" id="3.90.190.10:FF:000035">
    <property type="entry name" value="Tyrosine phosphatase, putative"/>
    <property type="match status" value="1"/>
</dbReference>
<evidence type="ECO:0000256" key="10">
    <source>
        <dbReference type="SAM" id="MobiDB-lite"/>
    </source>
</evidence>
<dbReference type="InParanoid" id="A0A1E5RN62"/>
<dbReference type="EMBL" id="LPNM01000005">
    <property type="protein sequence ID" value="OEJ88331.1"/>
    <property type="molecule type" value="Genomic_DNA"/>
</dbReference>
<protein>
    <recommendedName>
        <fullName evidence="2">diphosphoinositol-polyphosphate diphosphatase</fullName>
        <ecNumber evidence="2">3.6.1.52</ecNumber>
    </recommendedName>
</protein>
<dbReference type="Pfam" id="PF03162">
    <property type="entry name" value="Y_phosphatase2"/>
    <property type="match status" value="1"/>
</dbReference>
<dbReference type="GO" id="GO:0005737">
    <property type="term" value="C:cytoplasm"/>
    <property type="evidence" value="ECO:0007669"/>
    <property type="project" value="UniProtKB-SubCell"/>
</dbReference>
<evidence type="ECO:0000256" key="1">
    <source>
        <dbReference type="ARBA" id="ARBA00004496"/>
    </source>
</evidence>
<dbReference type="Gene3D" id="3.90.190.10">
    <property type="entry name" value="Protein tyrosine phosphatase superfamily"/>
    <property type="match status" value="1"/>
</dbReference>
<dbReference type="InterPro" id="IPR029021">
    <property type="entry name" value="Prot-tyrosine_phosphatase-like"/>
</dbReference>
<dbReference type="InterPro" id="IPR020428">
    <property type="entry name" value="PFA-DSPs"/>
</dbReference>
<dbReference type="InterPro" id="IPR004861">
    <property type="entry name" value="Siw14-like"/>
</dbReference>
<dbReference type="OrthoDB" id="6375174at2759"/>
<comment type="catalytic activity">
    <reaction evidence="8">
        <text>1,5-bis(diphospho)-1D-myo-inositol 2,3,4,6-tetrakisphosphate + H2O = 1-diphospho-1D-myo-inositol 2,3,4,5,6-pentakisphosphate + phosphate + 2 H(+)</text>
        <dbReference type="Rhea" id="RHEA:79699"/>
        <dbReference type="ChEBI" id="CHEBI:15377"/>
        <dbReference type="ChEBI" id="CHEBI:15378"/>
        <dbReference type="ChEBI" id="CHEBI:43474"/>
        <dbReference type="ChEBI" id="CHEBI:74946"/>
        <dbReference type="ChEBI" id="CHEBI:77983"/>
        <dbReference type="EC" id="3.6.1.52"/>
    </reaction>
    <physiologicalReaction direction="left-to-right" evidence="8">
        <dbReference type="Rhea" id="RHEA:79700"/>
    </physiologicalReaction>
</comment>
<comment type="caution">
    <text evidence="12">The sequence shown here is derived from an EMBL/GenBank/DDBJ whole genome shotgun (WGS) entry which is preliminary data.</text>
</comment>
<evidence type="ECO:0000256" key="9">
    <source>
        <dbReference type="ARBA" id="ARBA00048424"/>
    </source>
</evidence>
<evidence type="ECO:0000256" key="5">
    <source>
        <dbReference type="ARBA" id="ARBA00044949"/>
    </source>
</evidence>
<dbReference type="GO" id="GO:0052840">
    <property type="term" value="F:inositol diphosphate tetrakisphosphate diphosphatase activity"/>
    <property type="evidence" value="ECO:0007669"/>
    <property type="project" value="TreeGrafter"/>
</dbReference>
<dbReference type="PRINTS" id="PR01911">
    <property type="entry name" value="PFDSPHPHTASE"/>
</dbReference>
<comment type="subcellular location">
    <subcellularLocation>
        <location evidence="1">Cytoplasm</location>
    </subcellularLocation>
</comment>
<dbReference type="PANTHER" id="PTHR31126:SF48">
    <property type="entry name" value="INOSITOL PHOSPHATASE SIW14"/>
    <property type="match status" value="1"/>
</dbReference>
<evidence type="ECO:0000256" key="3">
    <source>
        <dbReference type="ARBA" id="ARBA00022490"/>
    </source>
</evidence>
<dbReference type="CDD" id="cd14528">
    <property type="entry name" value="PFA-DSP_Siw14"/>
    <property type="match status" value="1"/>
</dbReference>
<evidence type="ECO:0000256" key="8">
    <source>
        <dbReference type="ARBA" id="ARBA00047927"/>
    </source>
</evidence>
<gene>
    <name evidence="12" type="ORF">AWRI3579_g864</name>
</gene>
<dbReference type="PROSITE" id="PS50054">
    <property type="entry name" value="TYR_PHOSPHATASE_DUAL"/>
    <property type="match status" value="1"/>
</dbReference>
<feature type="domain" description="Tyrosine-protein phosphatase" evidence="11">
    <location>
        <begin position="140"/>
        <end position="290"/>
    </location>
</feature>
<comment type="catalytic activity">
    <reaction evidence="9">
        <text>6-diphospho-1D-myo-inositol pentakisphosphate + H2O = 1D-myo-inositol hexakisphosphate + phosphate + H(+)</text>
        <dbReference type="Rhea" id="RHEA:79703"/>
        <dbReference type="ChEBI" id="CHEBI:15377"/>
        <dbReference type="ChEBI" id="CHEBI:15378"/>
        <dbReference type="ChEBI" id="CHEBI:43474"/>
        <dbReference type="ChEBI" id="CHEBI:58130"/>
        <dbReference type="ChEBI" id="CHEBI:230534"/>
        <dbReference type="EC" id="3.6.1.52"/>
    </reaction>
    <physiologicalReaction direction="left-to-right" evidence="9">
        <dbReference type="Rhea" id="RHEA:79704"/>
    </physiologicalReaction>
</comment>
<name>A0A1E5RN62_9ASCO</name>